<reference evidence="4" key="1">
    <citation type="submission" date="2016-06" db="EMBL/GenBank/DDBJ databases">
        <title>Genome sequencing of cellulolytic organisms.</title>
        <authorList>
            <person name="Bohra V."/>
            <person name="Dafale N.A."/>
            <person name="Purohit H.J."/>
        </authorList>
    </citation>
    <scope>NUCLEOTIDE SEQUENCE [LARGE SCALE GENOMIC DNA]</scope>
    <source>
        <strain evidence="4">ND21</strain>
    </source>
</reference>
<feature type="compositionally biased region" description="Gly residues" evidence="1">
    <location>
        <begin position="107"/>
        <end position="118"/>
    </location>
</feature>
<feature type="transmembrane region" description="Helical" evidence="2">
    <location>
        <begin position="12"/>
        <end position="38"/>
    </location>
</feature>
<feature type="compositionally biased region" description="Gly residues" evidence="1">
    <location>
        <begin position="91"/>
        <end position="100"/>
    </location>
</feature>
<dbReference type="RefSeq" id="WP_064956380.1">
    <property type="nucleotide sequence ID" value="NZ_LZEM01000020.1"/>
</dbReference>
<feature type="region of interest" description="Disordered" evidence="1">
    <location>
        <begin position="76"/>
        <end position="125"/>
    </location>
</feature>
<name>A0ABX2WHC9_9MICO</name>
<accession>A0ABX2WHC9</accession>
<organism evidence="3 4">
    <name type="scientific">Microbacterium arborescens</name>
    <dbReference type="NCBI Taxonomy" id="33883"/>
    <lineage>
        <taxon>Bacteria</taxon>
        <taxon>Bacillati</taxon>
        <taxon>Actinomycetota</taxon>
        <taxon>Actinomycetes</taxon>
        <taxon>Micrococcales</taxon>
        <taxon>Microbacteriaceae</taxon>
        <taxon>Microbacterium</taxon>
    </lineage>
</organism>
<evidence type="ECO:0000256" key="1">
    <source>
        <dbReference type="SAM" id="MobiDB-lite"/>
    </source>
</evidence>
<evidence type="ECO:0000256" key="2">
    <source>
        <dbReference type="SAM" id="Phobius"/>
    </source>
</evidence>
<keyword evidence="2" id="KW-0812">Transmembrane</keyword>
<protein>
    <submittedName>
        <fullName evidence="3">Uncharacterized protein</fullName>
    </submittedName>
</protein>
<keyword evidence="4" id="KW-1185">Reference proteome</keyword>
<keyword evidence="2" id="KW-1133">Transmembrane helix</keyword>
<proteinExistence type="predicted"/>
<evidence type="ECO:0000313" key="3">
    <source>
        <dbReference type="EMBL" id="OAZ40139.1"/>
    </source>
</evidence>
<feature type="compositionally biased region" description="Pro residues" evidence="1">
    <location>
        <begin position="78"/>
        <end position="90"/>
    </location>
</feature>
<keyword evidence="2" id="KW-0472">Membrane</keyword>
<comment type="caution">
    <text evidence="3">The sequence shown here is derived from an EMBL/GenBank/DDBJ whole genome shotgun (WGS) entry which is preliminary data.</text>
</comment>
<evidence type="ECO:0000313" key="4">
    <source>
        <dbReference type="Proteomes" id="UP000093918"/>
    </source>
</evidence>
<dbReference type="Proteomes" id="UP000093918">
    <property type="component" value="Unassembled WGS sequence"/>
</dbReference>
<gene>
    <name evidence="3" type="ORF">A9Z40_05485</name>
</gene>
<sequence length="125" mass="11639">MYNDYAGPAAAFGIGFIVLGIAIYLGTIALILWVSYLLMRTAVKNGMLLAMRESGGQFPGGGGAGVGGVGGYGAGPRPAAPPYPQAPPAPGGHGAPGAPGGPAASGAPGGPASGGPASGGPSPVG</sequence>
<dbReference type="EMBL" id="LZEM01000020">
    <property type="protein sequence ID" value="OAZ40139.1"/>
    <property type="molecule type" value="Genomic_DNA"/>
</dbReference>